<dbReference type="Gene3D" id="2.40.110.10">
    <property type="entry name" value="Butyryl-CoA Dehydrogenase, subunit A, domain 2"/>
    <property type="match status" value="1"/>
</dbReference>
<dbReference type="FunFam" id="2.40.110.10:FF:000005">
    <property type="entry name" value="Acyl-coenzyme A oxidase"/>
    <property type="match status" value="1"/>
</dbReference>
<evidence type="ECO:0000313" key="16">
    <source>
        <dbReference type="EMBL" id="TNV83316.1"/>
    </source>
</evidence>
<comment type="similarity">
    <text evidence="3 10">Belongs to the acyl-CoA oxidase family.</text>
</comment>
<evidence type="ECO:0000256" key="5">
    <source>
        <dbReference type="ARBA" id="ARBA00022827"/>
    </source>
</evidence>
<dbReference type="Pfam" id="PF22924">
    <property type="entry name" value="ACOX_C_alpha1"/>
    <property type="match status" value="1"/>
</dbReference>
<keyword evidence="4 10" id="KW-0285">Flavoprotein</keyword>
<accession>A0A8J8T6I0</accession>
<dbReference type="InterPro" id="IPR002655">
    <property type="entry name" value="Acyl-CoA_oxidase_C"/>
</dbReference>
<keyword evidence="9" id="KW-0576">Peroxisome</keyword>
<feature type="domain" description="Acyl-CoA oxidase C-terminal" evidence="13">
    <location>
        <begin position="511"/>
        <end position="694"/>
    </location>
</feature>
<evidence type="ECO:0000259" key="14">
    <source>
        <dbReference type="Pfam" id="PF02770"/>
    </source>
</evidence>
<feature type="active site" description="Proton acceptor" evidence="11">
    <location>
        <position position="454"/>
    </location>
</feature>
<dbReference type="Pfam" id="PF01756">
    <property type="entry name" value="ACOX"/>
    <property type="match status" value="1"/>
</dbReference>
<dbReference type="Proteomes" id="UP000785679">
    <property type="component" value="Unassembled WGS sequence"/>
</dbReference>
<dbReference type="Gene3D" id="1.20.140.10">
    <property type="entry name" value="Butyryl-CoA Dehydrogenase, subunit A, domain 3"/>
    <property type="match status" value="2"/>
</dbReference>
<dbReference type="InterPro" id="IPR006091">
    <property type="entry name" value="Acyl-CoA_Oxase/DH_mid-dom"/>
</dbReference>
<evidence type="ECO:0000256" key="9">
    <source>
        <dbReference type="ARBA" id="ARBA00023140"/>
    </source>
</evidence>
<dbReference type="AlphaFoldDB" id="A0A8J8T6I0"/>
<feature type="domain" description="Acyl-CoA oxidase/dehydrogenase middle" evidence="14">
    <location>
        <begin position="162"/>
        <end position="271"/>
    </location>
</feature>
<name>A0A8J8T6I0_HALGN</name>
<keyword evidence="6" id="KW-0276">Fatty acid metabolism</keyword>
<dbReference type="PIRSF" id="PIRSF000168">
    <property type="entry name" value="Acyl-CoA_oxidase"/>
    <property type="match status" value="1"/>
</dbReference>
<keyword evidence="17" id="KW-1185">Reference proteome</keyword>
<dbReference type="SUPFAM" id="SSF56645">
    <property type="entry name" value="Acyl-CoA dehydrogenase NM domain-like"/>
    <property type="match status" value="1"/>
</dbReference>
<evidence type="ECO:0000256" key="7">
    <source>
        <dbReference type="ARBA" id="ARBA00023002"/>
    </source>
</evidence>
<sequence length="707" mass="80616">MLSRLNILQCHVTSQPAPENLLDKYRKMSTIDQKLMDDIDYLGYKNITEMFEAPLKSDPVFVKETHEELNREQDREAAVMKMKAMYNHLSPYFFEDMNRYEEVFTDPIKFNALAIPLYMYNQGVSTKYTVNLVLFYMTVLNLGTAQHEKWKESISTGRDLGCFALTELSHGSNVRGIQTTATYDQERDEFIINTPNDVAMKFWIGGASKSATVSAVFANLIIGDKNEGPHVFIVPLRDKKTYNVLPGIIIGDCGKKVGQDNIDNGFILFNNFRIPRENMLNKMSNVTREGKFETKIPNPDHRLALILGGISQGRILIIGFSPRIIGYGLKIALRFAAMRRQFGKPGDKEEIPLIEYPLHQYRLFPYLANIFAFKLASNEIYYNWNEISKDLFDTKAQQSIGELHATISSLKAIHSWTAMRALQECREACGGLGYSYYSKLGILRANWDVQQTWEGDNNVLLQQTAKYLLDVIQAKFKGKELKTRWQQWVSSEPVEGAQNESKTDEEFLQDDNLLKVFYHRSNLLLQRSAMKMAGKVSDKTVHPLDAWNDTQVFNLHHLAKSYGELFGVMQFHKFIQKLKSGEIKTNADTVEAMTLLFQLHCLTRIEADLGTFRDGDYLTSEHGDLIKQTILKLLGQVKRHAIALVETFYPSEELFDSMIAPGNGDLYGSIINRIYYSKDAFGKIKNWDQCLSPVATAPEATTGKSKQ</sequence>
<evidence type="ECO:0000256" key="11">
    <source>
        <dbReference type="PIRSR" id="PIRSR000168-1"/>
    </source>
</evidence>
<dbReference type="GO" id="GO:0003997">
    <property type="term" value="F:acyl-CoA oxidase activity"/>
    <property type="evidence" value="ECO:0007669"/>
    <property type="project" value="InterPro"/>
</dbReference>
<dbReference type="InterPro" id="IPR012258">
    <property type="entry name" value="Acyl-CoA_oxidase"/>
</dbReference>
<dbReference type="FunFam" id="1.20.140.10:FF:000007">
    <property type="entry name" value="Acyl-coenzyme A oxidase"/>
    <property type="match status" value="1"/>
</dbReference>
<dbReference type="InterPro" id="IPR055060">
    <property type="entry name" value="ACOX_C_alpha1"/>
</dbReference>
<evidence type="ECO:0000256" key="3">
    <source>
        <dbReference type="ARBA" id="ARBA00006288"/>
    </source>
</evidence>
<keyword evidence="5 10" id="KW-0274">FAD</keyword>
<evidence type="ECO:0000256" key="6">
    <source>
        <dbReference type="ARBA" id="ARBA00022832"/>
    </source>
</evidence>
<proteinExistence type="inferred from homology"/>
<dbReference type="SUPFAM" id="SSF47203">
    <property type="entry name" value="Acyl-CoA dehydrogenase C-terminal domain-like"/>
    <property type="match status" value="2"/>
</dbReference>
<feature type="binding site" evidence="12">
    <location>
        <position position="166"/>
    </location>
    <ligand>
        <name>FAD</name>
        <dbReference type="ChEBI" id="CHEBI:57692"/>
    </ligand>
</feature>
<dbReference type="GO" id="GO:0033540">
    <property type="term" value="P:fatty acid beta-oxidation using acyl-CoA oxidase"/>
    <property type="evidence" value="ECO:0007669"/>
    <property type="project" value="TreeGrafter"/>
</dbReference>
<gene>
    <name evidence="16" type="ORF">FGO68_gene8652</name>
</gene>
<protein>
    <recommendedName>
        <fullName evidence="10">Acyl-coenzyme A oxidase</fullName>
    </recommendedName>
</protein>
<evidence type="ECO:0000256" key="12">
    <source>
        <dbReference type="PIRSR" id="PIRSR000168-2"/>
    </source>
</evidence>
<comment type="cofactor">
    <cofactor evidence="1">
        <name>FAD</name>
        <dbReference type="ChEBI" id="CHEBI:57692"/>
    </cofactor>
</comment>
<dbReference type="PANTHER" id="PTHR10909">
    <property type="entry name" value="ELECTRON TRANSPORT OXIDOREDUCTASE"/>
    <property type="match status" value="1"/>
</dbReference>
<dbReference type="EMBL" id="RRYP01003945">
    <property type="protein sequence ID" value="TNV83316.1"/>
    <property type="molecule type" value="Genomic_DNA"/>
</dbReference>
<dbReference type="InterPro" id="IPR009100">
    <property type="entry name" value="AcylCoA_DH/oxidase_NM_dom_sf"/>
</dbReference>
<evidence type="ECO:0000256" key="1">
    <source>
        <dbReference type="ARBA" id="ARBA00001974"/>
    </source>
</evidence>
<evidence type="ECO:0000256" key="8">
    <source>
        <dbReference type="ARBA" id="ARBA00023098"/>
    </source>
</evidence>
<feature type="binding site" evidence="12">
    <location>
        <position position="205"/>
    </location>
    <ligand>
        <name>FAD</name>
        <dbReference type="ChEBI" id="CHEBI:57692"/>
    </ligand>
</feature>
<evidence type="ECO:0000313" key="17">
    <source>
        <dbReference type="Proteomes" id="UP000785679"/>
    </source>
</evidence>
<dbReference type="GO" id="GO:0055088">
    <property type="term" value="P:lipid homeostasis"/>
    <property type="evidence" value="ECO:0007669"/>
    <property type="project" value="TreeGrafter"/>
</dbReference>
<evidence type="ECO:0000256" key="4">
    <source>
        <dbReference type="ARBA" id="ARBA00022630"/>
    </source>
</evidence>
<dbReference type="PANTHER" id="PTHR10909:SF352">
    <property type="entry name" value="ACYL-COENZYME A OXIDASE-LIKE PROTEIN"/>
    <property type="match status" value="1"/>
</dbReference>
<evidence type="ECO:0000256" key="2">
    <source>
        <dbReference type="ARBA" id="ARBA00004275"/>
    </source>
</evidence>
<organism evidence="16 17">
    <name type="scientific">Halteria grandinella</name>
    <dbReference type="NCBI Taxonomy" id="5974"/>
    <lineage>
        <taxon>Eukaryota</taxon>
        <taxon>Sar</taxon>
        <taxon>Alveolata</taxon>
        <taxon>Ciliophora</taxon>
        <taxon>Intramacronucleata</taxon>
        <taxon>Spirotrichea</taxon>
        <taxon>Stichotrichia</taxon>
        <taxon>Sporadotrichida</taxon>
        <taxon>Halteriidae</taxon>
        <taxon>Halteria</taxon>
    </lineage>
</organism>
<evidence type="ECO:0000256" key="10">
    <source>
        <dbReference type="PIRNR" id="PIRNR000168"/>
    </source>
</evidence>
<comment type="caution">
    <text evidence="16">The sequence shown here is derived from an EMBL/GenBank/DDBJ whole genome shotgun (WGS) entry which is preliminary data.</text>
</comment>
<evidence type="ECO:0000259" key="13">
    <source>
        <dbReference type="Pfam" id="PF01756"/>
    </source>
</evidence>
<dbReference type="InterPro" id="IPR046373">
    <property type="entry name" value="Acyl-CoA_Oxase/DH_mid-dom_sf"/>
</dbReference>
<feature type="domain" description="Acyl-CoA oxidase C-alpha1" evidence="15">
    <location>
        <begin position="309"/>
        <end position="469"/>
    </location>
</feature>
<keyword evidence="8" id="KW-0443">Lipid metabolism</keyword>
<dbReference type="Pfam" id="PF02770">
    <property type="entry name" value="Acyl-CoA_dh_M"/>
    <property type="match status" value="1"/>
</dbReference>
<dbReference type="InterPro" id="IPR036250">
    <property type="entry name" value="AcylCo_DH-like_C"/>
</dbReference>
<evidence type="ECO:0000259" key="15">
    <source>
        <dbReference type="Pfam" id="PF22924"/>
    </source>
</evidence>
<dbReference type="OrthoDB" id="434460at2759"/>
<dbReference type="GO" id="GO:0005504">
    <property type="term" value="F:fatty acid binding"/>
    <property type="evidence" value="ECO:0007669"/>
    <property type="project" value="TreeGrafter"/>
</dbReference>
<dbReference type="FunFam" id="1.20.140.10:FF:000010">
    <property type="entry name" value="Acyl-coenzyme A oxidase"/>
    <property type="match status" value="1"/>
</dbReference>
<dbReference type="GO" id="GO:0005777">
    <property type="term" value="C:peroxisome"/>
    <property type="evidence" value="ECO:0007669"/>
    <property type="project" value="UniProtKB-SubCell"/>
</dbReference>
<comment type="subcellular location">
    <subcellularLocation>
        <location evidence="2">Peroxisome</location>
    </subcellularLocation>
</comment>
<reference evidence="16" key="1">
    <citation type="submission" date="2019-06" db="EMBL/GenBank/DDBJ databases">
        <authorList>
            <person name="Zheng W."/>
        </authorList>
    </citation>
    <scope>NUCLEOTIDE SEQUENCE</scope>
    <source>
        <strain evidence="16">QDHG01</strain>
    </source>
</reference>
<keyword evidence="7" id="KW-0560">Oxidoreductase</keyword>
<dbReference type="GO" id="GO:0071949">
    <property type="term" value="F:FAD binding"/>
    <property type="evidence" value="ECO:0007669"/>
    <property type="project" value="InterPro"/>
</dbReference>